<evidence type="ECO:0000256" key="11">
    <source>
        <dbReference type="SAM" id="Phobius"/>
    </source>
</evidence>
<dbReference type="InterPro" id="IPR036388">
    <property type="entry name" value="WH-like_DNA-bd_sf"/>
</dbReference>
<dbReference type="RefSeq" id="WP_057825514.1">
    <property type="nucleotide sequence ID" value="NZ_AZFX01000087.1"/>
</dbReference>
<keyword evidence="5" id="KW-0159">Chromosome partition</keyword>
<dbReference type="CDD" id="cd01127">
    <property type="entry name" value="TrwB_TraG_TraD_VirD4"/>
    <property type="match status" value="1"/>
</dbReference>
<dbReference type="GO" id="GO:0016020">
    <property type="term" value="C:membrane"/>
    <property type="evidence" value="ECO:0007669"/>
    <property type="project" value="UniProtKB-SubCell"/>
</dbReference>
<dbReference type="Proteomes" id="UP000051315">
    <property type="component" value="Unassembled WGS sequence"/>
</dbReference>
<dbReference type="PATRIC" id="fig|1423735.3.peg.651"/>
<keyword evidence="11" id="KW-1133">Transmembrane helix</keyword>
<feature type="domain" description="FtsK" evidence="12">
    <location>
        <begin position="507"/>
        <end position="704"/>
    </location>
</feature>
<dbReference type="InterPro" id="IPR002543">
    <property type="entry name" value="FtsK_dom"/>
</dbReference>
<keyword evidence="11" id="KW-0812">Transmembrane</keyword>
<dbReference type="STRING" id="1423735.FC15_GL000623"/>
<feature type="region of interest" description="Disordered" evidence="10">
    <location>
        <begin position="317"/>
        <end position="370"/>
    </location>
</feature>
<accession>A0A0R1VS44</accession>
<feature type="transmembrane region" description="Helical" evidence="11">
    <location>
        <begin position="140"/>
        <end position="161"/>
    </location>
</feature>
<keyword evidence="6 9" id="KW-0067">ATP-binding</keyword>
<reference evidence="13 14" key="1">
    <citation type="journal article" date="2015" name="Genome Announc.">
        <title>Expanding the biotechnology potential of lactobacilli through comparative genomics of 213 strains and associated genera.</title>
        <authorList>
            <person name="Sun Z."/>
            <person name="Harris H.M."/>
            <person name="McCann A."/>
            <person name="Guo C."/>
            <person name="Argimon S."/>
            <person name="Zhang W."/>
            <person name="Yang X."/>
            <person name="Jeffery I.B."/>
            <person name="Cooney J.C."/>
            <person name="Kagawa T.F."/>
            <person name="Liu W."/>
            <person name="Song Y."/>
            <person name="Salvetti E."/>
            <person name="Wrobel A."/>
            <person name="Rasinkangas P."/>
            <person name="Parkhill J."/>
            <person name="Rea M.C."/>
            <person name="O'Sullivan O."/>
            <person name="Ritari J."/>
            <person name="Douillard F.P."/>
            <person name="Paul Ross R."/>
            <person name="Yang R."/>
            <person name="Briner A.E."/>
            <person name="Felis G.E."/>
            <person name="de Vos W.M."/>
            <person name="Barrangou R."/>
            <person name="Klaenhammer T.R."/>
            <person name="Caufield P.W."/>
            <person name="Cui Y."/>
            <person name="Zhang H."/>
            <person name="O'Toole P.W."/>
        </authorList>
    </citation>
    <scope>NUCLEOTIDE SEQUENCE [LARGE SCALE GENOMIC DNA]</scope>
    <source>
        <strain evidence="13 14">DSM 17758</strain>
    </source>
</reference>
<dbReference type="InterPro" id="IPR018541">
    <property type="entry name" value="Ftsk_gamma"/>
</dbReference>
<dbReference type="SUPFAM" id="SSF46785">
    <property type="entry name" value="Winged helix' DNA-binding domain"/>
    <property type="match status" value="1"/>
</dbReference>
<feature type="region of interest" description="Disordered" evidence="10">
    <location>
        <begin position="285"/>
        <end position="305"/>
    </location>
</feature>
<evidence type="ECO:0000313" key="13">
    <source>
        <dbReference type="EMBL" id="KRM08551.1"/>
    </source>
</evidence>
<organism evidence="13 14">
    <name type="scientific">Lapidilactobacillus concavus DSM 17758</name>
    <dbReference type="NCBI Taxonomy" id="1423735"/>
    <lineage>
        <taxon>Bacteria</taxon>
        <taxon>Bacillati</taxon>
        <taxon>Bacillota</taxon>
        <taxon>Bacilli</taxon>
        <taxon>Lactobacillales</taxon>
        <taxon>Lactobacillaceae</taxon>
        <taxon>Lapidilactobacillus</taxon>
    </lineage>
</organism>
<evidence type="ECO:0000256" key="2">
    <source>
        <dbReference type="ARBA" id="ARBA00006474"/>
    </source>
</evidence>
<sequence length="862" mass="94788">MAKAKKKRRKSTTRSKTKRRGRKNRIDYQLNIVGLIFALLAVLAIFRWGYLGNLIANVFRVFVGDTDLIAETVFGMVGLYLLVLGHWPNDLPLRRLFGMIVVYLSTLLLNTEIFFAYLNIHSQFTHVLWSLLRADFRRGRVTESVAGGMTGGYLYSITFFLLSNWGTVLIAILGVIIGILMFTMIPFHDIIQYLQRVTFACRSFILAAGQQLHGLRGRFFDEPDEDESDPNLSSDEPDLAETTQDAFSVSGGPVDKSQRSVDVVIHDAGLVATTKKALTTSTATLATPAAAQESKETEDGLPRPHDGFDVHFSPTGAAITDQKVTPTGNDLVDEPSSKTVSAPFLSPTDPVAMTTRADQGTSTVPHEDYSNYQLPTSELLSVIPPTDQSSEVSLIQKNRATLEQTFKSFGVDVKVIHADLGPTVTKYEVKPGLGVKVNKIVNLADDLALALAAKDIRIEAPIPGKPYVGIEVPNRTVATVSFREVIEKQPMHPGKILEVPLGKSVTGDIVTADLTKMPHLLIAGSTGSGKSVMINVIITSILMHARPNEVKLMLIDPKMVELSVYNDIPHLLLPVVTNPKKAANALNKAVSEMEDRYQRFEAAGVRDIGEYNAKVRENNSDKNNAMMDEMPFMIVVIDELADLMMAAGNEVETSIVRLAQKARAAGVHLIIATQRPSVDVITGLIKANIPSRIAFAVSSGIDSRTILDMNGAEKLLGRGDMMFSPVGLSKPVRIQGAYISGRDVEKIIDFVKGQQTAEYDEDLIAHVNDVSQDNDQQEHDEHFREAVSYVVQEKKASTSMIQRRFRIGYNRAALIIEDMEKVGVVGPSEGSKGRQVLWGTENYQQYFDPSQPTSDQDGNYLS</sequence>
<dbReference type="SMART" id="SM00382">
    <property type="entry name" value="AAA"/>
    <property type="match status" value="1"/>
</dbReference>
<proteinExistence type="inferred from homology"/>
<dbReference type="InterPro" id="IPR041027">
    <property type="entry name" value="FtsK_alpha"/>
</dbReference>
<dbReference type="EMBL" id="AZFX01000087">
    <property type="protein sequence ID" value="KRM08551.1"/>
    <property type="molecule type" value="Genomic_DNA"/>
</dbReference>
<evidence type="ECO:0000256" key="9">
    <source>
        <dbReference type="PROSITE-ProRule" id="PRU00289"/>
    </source>
</evidence>
<feature type="region of interest" description="Disordered" evidence="10">
    <location>
        <begin position="219"/>
        <end position="239"/>
    </location>
</feature>
<comment type="subunit">
    <text evidence="8">Homohexamer. Forms a ring that surrounds DNA.</text>
</comment>
<dbReference type="Gene3D" id="3.30.980.40">
    <property type="match status" value="1"/>
</dbReference>
<feature type="region of interest" description="Disordered" evidence="10">
    <location>
        <begin position="1"/>
        <end position="21"/>
    </location>
</feature>
<dbReference type="GO" id="GO:0003677">
    <property type="term" value="F:DNA binding"/>
    <property type="evidence" value="ECO:0007669"/>
    <property type="project" value="UniProtKB-KW"/>
</dbReference>
<dbReference type="InterPro" id="IPR027417">
    <property type="entry name" value="P-loop_NTPase"/>
</dbReference>
<dbReference type="GO" id="GO:0005524">
    <property type="term" value="F:ATP binding"/>
    <property type="evidence" value="ECO:0007669"/>
    <property type="project" value="UniProtKB-UniRule"/>
</dbReference>
<keyword evidence="14" id="KW-1185">Reference proteome</keyword>
<feature type="transmembrane region" description="Helical" evidence="11">
    <location>
        <begin position="168"/>
        <end position="187"/>
    </location>
</feature>
<dbReference type="Pfam" id="PF17854">
    <property type="entry name" value="FtsK_alpha"/>
    <property type="match status" value="1"/>
</dbReference>
<evidence type="ECO:0000256" key="6">
    <source>
        <dbReference type="ARBA" id="ARBA00022840"/>
    </source>
</evidence>
<dbReference type="InterPro" id="IPR003593">
    <property type="entry name" value="AAA+_ATPase"/>
</dbReference>
<feature type="transmembrane region" description="Helical" evidence="11">
    <location>
        <begin position="28"/>
        <end position="48"/>
    </location>
</feature>
<evidence type="ECO:0000256" key="10">
    <source>
        <dbReference type="SAM" id="MobiDB-lite"/>
    </source>
</evidence>
<evidence type="ECO:0000256" key="1">
    <source>
        <dbReference type="ARBA" id="ARBA00004141"/>
    </source>
</evidence>
<evidence type="ECO:0000256" key="5">
    <source>
        <dbReference type="ARBA" id="ARBA00022829"/>
    </source>
</evidence>
<dbReference type="PANTHER" id="PTHR22683:SF41">
    <property type="entry name" value="DNA TRANSLOCASE FTSK"/>
    <property type="match status" value="1"/>
</dbReference>
<keyword evidence="4 9" id="KW-0547">Nucleotide-binding</keyword>
<dbReference type="Gene3D" id="3.40.50.300">
    <property type="entry name" value="P-loop containing nucleotide triphosphate hydrolases"/>
    <property type="match status" value="1"/>
</dbReference>
<dbReference type="AlphaFoldDB" id="A0A0R1VS44"/>
<comment type="caution">
    <text evidence="13">The sequence shown here is derived from an EMBL/GenBank/DDBJ whole genome shotgun (WGS) entry which is preliminary data.</text>
</comment>
<feature type="binding site" evidence="9">
    <location>
        <begin position="524"/>
        <end position="531"/>
    </location>
    <ligand>
        <name>ATP</name>
        <dbReference type="ChEBI" id="CHEBI:30616"/>
    </ligand>
</feature>
<feature type="compositionally biased region" description="Basic and acidic residues" evidence="10">
    <location>
        <begin position="293"/>
        <end position="305"/>
    </location>
</feature>
<dbReference type="PANTHER" id="PTHR22683">
    <property type="entry name" value="SPORULATION PROTEIN RELATED"/>
    <property type="match status" value="1"/>
</dbReference>
<dbReference type="SMART" id="SM00843">
    <property type="entry name" value="Ftsk_gamma"/>
    <property type="match status" value="1"/>
</dbReference>
<dbReference type="Gene3D" id="1.10.10.10">
    <property type="entry name" value="Winged helix-like DNA-binding domain superfamily/Winged helix DNA-binding domain"/>
    <property type="match status" value="1"/>
</dbReference>
<evidence type="ECO:0000259" key="12">
    <source>
        <dbReference type="PROSITE" id="PS50901"/>
    </source>
</evidence>
<dbReference type="PROSITE" id="PS50901">
    <property type="entry name" value="FTSK"/>
    <property type="match status" value="1"/>
</dbReference>
<comment type="subcellular location">
    <subcellularLocation>
        <location evidence="1">Membrane</location>
        <topology evidence="1">Multi-pass membrane protein</topology>
    </subcellularLocation>
</comment>
<evidence type="ECO:0000256" key="4">
    <source>
        <dbReference type="ARBA" id="ARBA00022741"/>
    </source>
</evidence>
<keyword evidence="11" id="KW-0472">Membrane</keyword>
<comment type="similarity">
    <text evidence="2">Belongs to the FtsK/SpoIIIE/SftA family.</text>
</comment>
<dbReference type="InterPro" id="IPR050206">
    <property type="entry name" value="FtsK/SpoIIIE/SftA"/>
</dbReference>
<dbReference type="SUPFAM" id="SSF52540">
    <property type="entry name" value="P-loop containing nucleoside triphosphate hydrolases"/>
    <property type="match status" value="1"/>
</dbReference>
<feature type="compositionally biased region" description="Polar residues" evidence="10">
    <location>
        <begin position="356"/>
        <end position="370"/>
    </location>
</feature>
<evidence type="ECO:0000256" key="7">
    <source>
        <dbReference type="ARBA" id="ARBA00023125"/>
    </source>
</evidence>
<gene>
    <name evidence="13" type="ORF">FC15_GL000623</name>
</gene>
<feature type="transmembrane region" description="Helical" evidence="11">
    <location>
        <begin position="96"/>
        <end position="120"/>
    </location>
</feature>
<protein>
    <recommendedName>
        <fullName evidence="3">DNA translocase FtsK</fullName>
    </recommendedName>
</protein>
<dbReference type="Pfam" id="PF09397">
    <property type="entry name" value="FtsK_gamma"/>
    <property type="match status" value="1"/>
</dbReference>
<dbReference type="InterPro" id="IPR036390">
    <property type="entry name" value="WH_DNA-bd_sf"/>
</dbReference>
<dbReference type="GO" id="GO:0007059">
    <property type="term" value="P:chromosome segregation"/>
    <property type="evidence" value="ECO:0007669"/>
    <property type="project" value="UniProtKB-KW"/>
</dbReference>
<evidence type="ECO:0000256" key="8">
    <source>
        <dbReference type="ARBA" id="ARBA00025923"/>
    </source>
</evidence>
<feature type="transmembrane region" description="Helical" evidence="11">
    <location>
        <begin position="68"/>
        <end position="84"/>
    </location>
</feature>
<feature type="compositionally biased region" description="Acidic residues" evidence="10">
    <location>
        <begin position="222"/>
        <end position="239"/>
    </location>
</feature>
<evidence type="ECO:0000313" key="14">
    <source>
        <dbReference type="Proteomes" id="UP000051315"/>
    </source>
</evidence>
<keyword evidence="7" id="KW-0238">DNA-binding</keyword>
<dbReference type="Pfam" id="PF01580">
    <property type="entry name" value="FtsK_SpoIIIE"/>
    <property type="match status" value="1"/>
</dbReference>
<name>A0A0R1VS44_9LACO</name>
<evidence type="ECO:0000256" key="3">
    <source>
        <dbReference type="ARBA" id="ARBA00020887"/>
    </source>
</evidence>